<name>A0ABS5KP55_9ACTN</name>
<keyword evidence="9" id="KW-1185">Reference proteome</keyword>
<dbReference type="Gene3D" id="1.25.40.10">
    <property type="entry name" value="Tetratricopeptide repeat domain"/>
    <property type="match status" value="3"/>
</dbReference>
<dbReference type="EMBL" id="JAAFYZ010000036">
    <property type="protein sequence ID" value="MBS2547843.1"/>
    <property type="molecule type" value="Genomic_DNA"/>
</dbReference>
<dbReference type="InterPro" id="IPR036388">
    <property type="entry name" value="WH-like_DNA-bd_sf"/>
</dbReference>
<dbReference type="RefSeq" id="WP_212009424.1">
    <property type="nucleotide sequence ID" value="NZ_JAAFYZ010000036.1"/>
</dbReference>
<dbReference type="SMART" id="SM01043">
    <property type="entry name" value="BTAD"/>
    <property type="match status" value="1"/>
</dbReference>
<evidence type="ECO:0000256" key="2">
    <source>
        <dbReference type="ARBA" id="ARBA00023015"/>
    </source>
</evidence>
<accession>A0ABS5KP55</accession>
<evidence type="ECO:0000256" key="3">
    <source>
        <dbReference type="ARBA" id="ARBA00023125"/>
    </source>
</evidence>
<dbReference type="Pfam" id="PF13424">
    <property type="entry name" value="TPR_12"/>
    <property type="match status" value="1"/>
</dbReference>
<dbReference type="InterPro" id="IPR051677">
    <property type="entry name" value="AfsR-DnrI-RedD_regulator"/>
</dbReference>
<sequence>MTAGDGPGELAFNILGSFECLFRGAEIPLRGPLQERLAVYLLLNHERVVPVSRLVETIWDDGGPDTAHHQVRKMVSDLRRRIPTLAAKLTTAGPGYRLTLGATGLDLVEFHAELQQAREPAGRPDEPSASNPALFHLDRALRLWRGPLLAGDGGLVIAAASTALEELRVSALEKYYELQLGAGFGRLNSLVGELRNSVADYPLRERLREQLMLALYFSGSRAEALDEYHSIRRLLGEAYGVDPGPSLASLYQRILLDDPQATETPTMSAGGHDAAAPPSAQPTLAAQVPNTIPYVLPDFAGRTAALQKIYSMSGAGDTVQPLVRVLVIEGMGGSGKSTLAIHAAHRLRGNYQGGEIYIDFKSYTPGADPLDAHTALGVALNALGIPEKNIPDSQAARTAAWRTATSSAPLLVLIDNAALSQDAAALIPNCPGSLVLVTSRDRISGLDGASSIRLDVFEPDESIELLERVLGRDRVAAEPAAAAELARLCGNLPLALRISAARLVNREHRSIAWLTQRLADETRRLDTLSTGERSVTASIRSSDQALKPEYRRALRLLSLYPGGSVGVPAACALLGRNEIETEEVLELLLDRHLLEVLPGGRFGIHDLVRAYAIQYMDVDGVSDAEQIDQATESLLSYFSVASGQASDIAFPGRNQYRERAPVYTGPAPAPADQAAAIAWFDAEYRNAHPLIRTASERGLHAHVAHISRNLAHYLHIRDHGTLLLKTAKLAEEACRALGSLPLLSNALVNLAIALWKDGQAEEGTVLLAEALTLAEQCDDRLGQAVCLGRLGAFQHTLGDNESAAAHLHRAITLSAELGRVREEIAARISLSSTLLALAAFEGAVSQATRAAELCVTDRESEPQIMALANLGKALVGCGRAKEAVSVLSKARGLIGTQREVTPRTALVLANLAEAYMEIGQAATAALYAEQAGTAVAEGKTAPALRTDALNTLGRVYRHLGETRTALECHTTARNLAHNSRYALGEATALVALAACCDDHGLERTYRAAADAIFDRYRVSAAVRDAR</sequence>
<keyword evidence="4" id="KW-0804">Transcription</keyword>
<dbReference type="InterPro" id="IPR005158">
    <property type="entry name" value="BTAD"/>
</dbReference>
<dbReference type="InterPro" id="IPR019734">
    <property type="entry name" value="TPR_rpt"/>
</dbReference>
<dbReference type="Gene3D" id="3.40.50.300">
    <property type="entry name" value="P-loop containing nucleotide triphosphate hydrolases"/>
    <property type="match status" value="1"/>
</dbReference>
<dbReference type="Proteomes" id="UP000730482">
    <property type="component" value="Unassembled WGS sequence"/>
</dbReference>
<dbReference type="SUPFAM" id="SSF52540">
    <property type="entry name" value="P-loop containing nucleoside triphosphate hydrolases"/>
    <property type="match status" value="1"/>
</dbReference>
<dbReference type="PANTHER" id="PTHR35807">
    <property type="entry name" value="TRANSCRIPTIONAL REGULATOR REDD-RELATED"/>
    <property type="match status" value="1"/>
</dbReference>
<dbReference type="InterPro" id="IPR011990">
    <property type="entry name" value="TPR-like_helical_dom_sf"/>
</dbReference>
<dbReference type="SMART" id="SM00028">
    <property type="entry name" value="TPR"/>
    <property type="match status" value="4"/>
</dbReference>
<evidence type="ECO:0000256" key="1">
    <source>
        <dbReference type="ARBA" id="ARBA00005820"/>
    </source>
</evidence>
<evidence type="ECO:0000256" key="5">
    <source>
        <dbReference type="SAM" id="MobiDB-lite"/>
    </source>
</evidence>
<organism evidence="8 9">
    <name type="scientific">Catenulispora pinistramenti</name>
    <dbReference type="NCBI Taxonomy" id="2705254"/>
    <lineage>
        <taxon>Bacteria</taxon>
        <taxon>Bacillati</taxon>
        <taxon>Actinomycetota</taxon>
        <taxon>Actinomycetes</taxon>
        <taxon>Catenulisporales</taxon>
        <taxon>Catenulisporaceae</taxon>
        <taxon>Catenulispora</taxon>
    </lineage>
</organism>
<dbReference type="PANTHER" id="PTHR35807:SF1">
    <property type="entry name" value="TRANSCRIPTIONAL REGULATOR REDD"/>
    <property type="match status" value="1"/>
</dbReference>
<feature type="region of interest" description="Disordered" evidence="5">
    <location>
        <begin position="261"/>
        <end position="281"/>
    </location>
</feature>
<keyword evidence="2" id="KW-0805">Transcription regulation</keyword>
<reference evidence="8 9" key="1">
    <citation type="submission" date="2020-02" db="EMBL/GenBank/DDBJ databases">
        <title>Acidophilic actinobacteria isolated from forest soil.</title>
        <authorList>
            <person name="Golinska P."/>
        </authorList>
    </citation>
    <scope>NUCLEOTIDE SEQUENCE [LARGE SCALE GENOMIC DNA]</scope>
    <source>
        <strain evidence="8 9">NL8</strain>
    </source>
</reference>
<dbReference type="SMART" id="SM00862">
    <property type="entry name" value="Trans_reg_C"/>
    <property type="match status" value="1"/>
</dbReference>
<feature type="domain" description="Bacterial transcriptional activator" evidence="7">
    <location>
        <begin position="105"/>
        <end position="255"/>
    </location>
</feature>
<dbReference type="SUPFAM" id="SSF48452">
    <property type="entry name" value="TPR-like"/>
    <property type="match status" value="3"/>
</dbReference>
<dbReference type="PRINTS" id="PR00364">
    <property type="entry name" value="DISEASERSIST"/>
</dbReference>
<gene>
    <name evidence="8" type="ORF">KGQ19_13305</name>
</gene>
<keyword evidence="3" id="KW-0238">DNA-binding</keyword>
<dbReference type="CDD" id="cd15831">
    <property type="entry name" value="BTAD"/>
    <property type="match status" value="1"/>
</dbReference>
<evidence type="ECO:0000256" key="4">
    <source>
        <dbReference type="ARBA" id="ARBA00023163"/>
    </source>
</evidence>
<dbReference type="Pfam" id="PF03704">
    <property type="entry name" value="BTAD"/>
    <property type="match status" value="1"/>
</dbReference>
<dbReference type="SUPFAM" id="SSF46894">
    <property type="entry name" value="C-terminal effector domain of the bipartite response regulators"/>
    <property type="match status" value="1"/>
</dbReference>
<dbReference type="Gene3D" id="1.10.10.10">
    <property type="entry name" value="Winged helix-like DNA-binding domain superfamily/Winged helix DNA-binding domain"/>
    <property type="match status" value="1"/>
</dbReference>
<evidence type="ECO:0000259" key="6">
    <source>
        <dbReference type="SMART" id="SM00862"/>
    </source>
</evidence>
<comment type="caution">
    <text evidence="8">The sequence shown here is derived from an EMBL/GenBank/DDBJ whole genome shotgun (WGS) entry which is preliminary data.</text>
</comment>
<comment type="similarity">
    <text evidence="1">Belongs to the AfsR/DnrI/RedD regulatory family.</text>
</comment>
<dbReference type="InterPro" id="IPR016032">
    <property type="entry name" value="Sig_transdc_resp-reg_C-effctor"/>
</dbReference>
<evidence type="ECO:0000259" key="7">
    <source>
        <dbReference type="SMART" id="SM01043"/>
    </source>
</evidence>
<evidence type="ECO:0000313" key="8">
    <source>
        <dbReference type="EMBL" id="MBS2547843.1"/>
    </source>
</evidence>
<dbReference type="InterPro" id="IPR027417">
    <property type="entry name" value="P-loop_NTPase"/>
</dbReference>
<dbReference type="InterPro" id="IPR001867">
    <property type="entry name" value="OmpR/PhoB-type_DNA-bd"/>
</dbReference>
<evidence type="ECO:0000313" key="9">
    <source>
        <dbReference type="Proteomes" id="UP000730482"/>
    </source>
</evidence>
<feature type="domain" description="OmpR/PhoB-type" evidence="6">
    <location>
        <begin position="24"/>
        <end position="98"/>
    </location>
</feature>
<proteinExistence type="inferred from homology"/>
<protein>
    <submittedName>
        <fullName evidence="8">Tetratricopeptide repeat protein</fullName>
    </submittedName>
</protein>